<gene>
    <name evidence="1" type="ORF">L1987_27836</name>
</gene>
<name>A0ACB9IBJ3_9ASTR</name>
<proteinExistence type="predicted"/>
<organism evidence="1 2">
    <name type="scientific">Smallanthus sonchifolius</name>
    <dbReference type="NCBI Taxonomy" id="185202"/>
    <lineage>
        <taxon>Eukaryota</taxon>
        <taxon>Viridiplantae</taxon>
        <taxon>Streptophyta</taxon>
        <taxon>Embryophyta</taxon>
        <taxon>Tracheophyta</taxon>
        <taxon>Spermatophyta</taxon>
        <taxon>Magnoliopsida</taxon>
        <taxon>eudicotyledons</taxon>
        <taxon>Gunneridae</taxon>
        <taxon>Pentapetalae</taxon>
        <taxon>asterids</taxon>
        <taxon>campanulids</taxon>
        <taxon>Asterales</taxon>
        <taxon>Asteraceae</taxon>
        <taxon>Asteroideae</taxon>
        <taxon>Heliantheae alliance</taxon>
        <taxon>Millerieae</taxon>
        <taxon>Smallanthus</taxon>
    </lineage>
</organism>
<dbReference type="Proteomes" id="UP001056120">
    <property type="component" value="Linkage Group LG09"/>
</dbReference>
<keyword evidence="2" id="KW-1185">Reference proteome</keyword>
<comment type="caution">
    <text evidence="1">The sequence shown here is derived from an EMBL/GenBank/DDBJ whole genome shotgun (WGS) entry which is preliminary data.</text>
</comment>
<reference evidence="2" key="1">
    <citation type="journal article" date="2022" name="Mol. Ecol. Resour.">
        <title>The genomes of chicory, endive, great burdock and yacon provide insights into Asteraceae palaeo-polyploidization history and plant inulin production.</title>
        <authorList>
            <person name="Fan W."/>
            <person name="Wang S."/>
            <person name="Wang H."/>
            <person name="Wang A."/>
            <person name="Jiang F."/>
            <person name="Liu H."/>
            <person name="Zhao H."/>
            <person name="Xu D."/>
            <person name="Zhang Y."/>
        </authorList>
    </citation>
    <scope>NUCLEOTIDE SEQUENCE [LARGE SCALE GENOMIC DNA]</scope>
    <source>
        <strain evidence="2">cv. Yunnan</strain>
    </source>
</reference>
<evidence type="ECO:0000313" key="1">
    <source>
        <dbReference type="EMBL" id="KAI3805447.1"/>
    </source>
</evidence>
<sequence length="224" mass="25074">MIIALSRKIQGDLYICIWLGKSGEKDDRSVGIVAGEALAISFEIGNLEKFSIQDVTHIQGITGPDNEVDEIDFIADEIYVLDVVMDDVEEGGGGYEVVDDYDMDCFKASWSYHKSVHLEFPKQLAFSDAHGITLGLFPIIGKKPEYCREDKLNTSASLTHSSLEDDKVSKKVTRLASVHCWHSLSFGLFQAMHVLEVSSHKELSLVIGDYVVVRKFNKICQFHK</sequence>
<dbReference type="EMBL" id="CM042026">
    <property type="protein sequence ID" value="KAI3805447.1"/>
    <property type="molecule type" value="Genomic_DNA"/>
</dbReference>
<reference evidence="1 2" key="2">
    <citation type="journal article" date="2022" name="Mol. Ecol. Resour.">
        <title>The genomes of chicory, endive, great burdock and yacon provide insights into Asteraceae paleo-polyploidization history and plant inulin production.</title>
        <authorList>
            <person name="Fan W."/>
            <person name="Wang S."/>
            <person name="Wang H."/>
            <person name="Wang A."/>
            <person name="Jiang F."/>
            <person name="Liu H."/>
            <person name="Zhao H."/>
            <person name="Xu D."/>
            <person name="Zhang Y."/>
        </authorList>
    </citation>
    <scope>NUCLEOTIDE SEQUENCE [LARGE SCALE GENOMIC DNA]</scope>
    <source>
        <strain evidence="2">cv. Yunnan</strain>
        <tissue evidence="1">Leaves</tissue>
    </source>
</reference>
<accession>A0ACB9IBJ3</accession>
<protein>
    <submittedName>
        <fullName evidence="1">Uncharacterized protein</fullName>
    </submittedName>
</protein>
<evidence type="ECO:0000313" key="2">
    <source>
        <dbReference type="Proteomes" id="UP001056120"/>
    </source>
</evidence>